<dbReference type="InterPro" id="IPR051816">
    <property type="entry name" value="Glycosyl_Hydrolase_31"/>
</dbReference>
<feature type="region of interest" description="Disordered" evidence="3">
    <location>
        <begin position="649"/>
        <end position="689"/>
    </location>
</feature>
<name>A0A0K8PT07_STRAJ</name>
<evidence type="ECO:0000256" key="3">
    <source>
        <dbReference type="SAM" id="MobiDB-lite"/>
    </source>
</evidence>
<dbReference type="CDD" id="cd14752">
    <property type="entry name" value="GH31_N"/>
    <property type="match status" value="1"/>
</dbReference>
<gene>
    <name evidence="7" type="ORF">SAZU_5442</name>
</gene>
<evidence type="ECO:0000256" key="2">
    <source>
        <dbReference type="RuleBase" id="RU361185"/>
    </source>
</evidence>
<dbReference type="OrthoDB" id="176168at2"/>
<dbReference type="RefSeq" id="WP_059420904.1">
    <property type="nucleotide sequence ID" value="NZ_DF968342.1"/>
</dbReference>
<dbReference type="PATRIC" id="fig|146537.3.peg.5731"/>
<feature type="domain" description="Glycosyl hydrolase family 31 C-terminal" evidence="6">
    <location>
        <begin position="594"/>
        <end position="655"/>
    </location>
</feature>
<proteinExistence type="inferred from homology"/>
<evidence type="ECO:0000313" key="8">
    <source>
        <dbReference type="Proteomes" id="UP000053859"/>
    </source>
</evidence>
<dbReference type="GO" id="GO:0030246">
    <property type="term" value="F:carbohydrate binding"/>
    <property type="evidence" value="ECO:0007669"/>
    <property type="project" value="InterPro"/>
</dbReference>
<dbReference type="InterPro" id="IPR025887">
    <property type="entry name" value="Glyco_hydro_31_N_dom"/>
</dbReference>
<sequence length="810" mass="87113">MSSLHPRDHTAYVAPPPPLVPAGPGALDPVVSASVARAGAGGATLDVRTAAQRTGTLRLRPATGTAVRVTLRMDDVPTAPRASLVTAPHDGRCTIEQPPNGVTLRLGALSVQVRLSPFSMELTDRHGRSLRQVTDVRDPNGRLTVLPLGVTELTDGSLAHHDSWTAEPDEHFYGLGERFTGPDLRGQRVECWGQDALGSTGTRSYKAVPFLLSSRGYAVLVDTTTAATFDLAHSNTGAWSMTVPDEVLDYCLISGTPAECLAAYRDLTAPALLPPRWAFGPWISGGFRQDSAADVRARARRIREHRFPCDVLHIDTYWQPHGSWSDMSWDTGAFPDPRGLVEALAGQGFHVSLWMNPHIGVDSAHYAEANRNGWFLRTASGSTCVGQVWGGAHPDTALLDLTHPGALAWFRDRIRQAMASGACVLKTDFGEAVPADAVAHNGMTGDRLHNLYPLLYNDLVAEVTREATADHGLTWGRSTWTGGQRHGAKWTGDPNADWPDLAATLRAGLSLSLSGHPFWSHDIGGFHGTPDAELFVRWAQFGLLSPLSRFHGMTSRLPWDFGEEAYAAVLHAARLRMSLLPHLHAAAVESVRTGEPLARPMALDHPDRPDAHAADLQYLLGPDLLVAPLYAPGGRRQVWFPPGEWLPYAGGEQPGKPTGEQHAGRGGEPGARKSGEPGTTPAGEPVTGPAWHRVELPLATAPLWLRAQSLLLTTAPADRAGSAPFPEVTAVWARPQAEPSRTARAVLCDEDGHRTVITARLSGDDRLTLRTEGPGRPRLRVALPGFPHGALTAEVDGVPTEVGLWPGGEW</sequence>
<keyword evidence="8" id="KW-1185">Reference proteome</keyword>
<dbReference type="PANTHER" id="PTHR43863">
    <property type="entry name" value="HYDROLASE, PUTATIVE (AFU_ORTHOLOGUE AFUA_1G03140)-RELATED"/>
    <property type="match status" value="1"/>
</dbReference>
<evidence type="ECO:0000313" key="7">
    <source>
        <dbReference type="EMBL" id="GAP50584.1"/>
    </source>
</evidence>
<protein>
    <submittedName>
        <fullName evidence="7">Glycosyl hydrolase</fullName>
    </submittedName>
</protein>
<keyword evidence="2" id="KW-0326">Glycosidase</keyword>
<dbReference type="InterPro" id="IPR011013">
    <property type="entry name" value="Gal_mutarotase_sf_dom"/>
</dbReference>
<keyword evidence="2 7" id="KW-0378">Hydrolase</keyword>
<evidence type="ECO:0000259" key="6">
    <source>
        <dbReference type="Pfam" id="PF21365"/>
    </source>
</evidence>
<evidence type="ECO:0000259" key="5">
    <source>
        <dbReference type="Pfam" id="PF13802"/>
    </source>
</evidence>
<dbReference type="GO" id="GO:0004553">
    <property type="term" value="F:hydrolase activity, hydrolyzing O-glycosyl compounds"/>
    <property type="evidence" value="ECO:0007669"/>
    <property type="project" value="InterPro"/>
</dbReference>
<dbReference type="Pfam" id="PF13802">
    <property type="entry name" value="Gal_mutarotas_2"/>
    <property type="match status" value="1"/>
</dbReference>
<dbReference type="AlphaFoldDB" id="A0A0K8PT07"/>
<dbReference type="InterPro" id="IPR048395">
    <property type="entry name" value="Glyco_hydro_31_C"/>
</dbReference>
<evidence type="ECO:0000256" key="1">
    <source>
        <dbReference type="ARBA" id="ARBA00007806"/>
    </source>
</evidence>
<feature type="domain" description="Glycoside hydrolase family 31 TIM barrel" evidence="4">
    <location>
        <begin position="273"/>
        <end position="584"/>
    </location>
</feature>
<dbReference type="GO" id="GO:0005975">
    <property type="term" value="P:carbohydrate metabolic process"/>
    <property type="evidence" value="ECO:0007669"/>
    <property type="project" value="InterPro"/>
</dbReference>
<dbReference type="Proteomes" id="UP000053859">
    <property type="component" value="Unassembled WGS sequence"/>
</dbReference>
<reference evidence="7" key="1">
    <citation type="journal article" date="2015" name="Genome Announc.">
        <title>Draft Genome Sequence of Thiostrepton-Producing Streptomyces azureus ATCC 14921.</title>
        <authorList>
            <person name="Sakihara K."/>
            <person name="Maeda J."/>
            <person name="Tashiro K."/>
            <person name="Fujino Y."/>
            <person name="Kuhara S."/>
            <person name="Ohshima T."/>
            <person name="Ogata S."/>
            <person name="Doi K."/>
        </authorList>
    </citation>
    <scope>NUCLEOTIDE SEQUENCE [LARGE SCALE GENOMIC DNA]</scope>
    <source>
        <strain evidence="7">ATCC14921</strain>
    </source>
</reference>
<dbReference type="Gene3D" id="3.20.20.80">
    <property type="entry name" value="Glycosidases"/>
    <property type="match status" value="1"/>
</dbReference>
<dbReference type="Pfam" id="PF21365">
    <property type="entry name" value="Glyco_hydro_31_3rd"/>
    <property type="match status" value="1"/>
</dbReference>
<dbReference type="InterPro" id="IPR017853">
    <property type="entry name" value="GH"/>
</dbReference>
<dbReference type="CDD" id="cd06593">
    <property type="entry name" value="GH31_xylosidase_YicI"/>
    <property type="match status" value="1"/>
</dbReference>
<dbReference type="EMBL" id="DF968342">
    <property type="protein sequence ID" value="GAP50584.1"/>
    <property type="molecule type" value="Genomic_DNA"/>
</dbReference>
<dbReference type="SUPFAM" id="SSF74650">
    <property type="entry name" value="Galactose mutarotase-like"/>
    <property type="match status" value="1"/>
</dbReference>
<organism evidence="7 8">
    <name type="scientific">Streptomyces azureus</name>
    <dbReference type="NCBI Taxonomy" id="146537"/>
    <lineage>
        <taxon>Bacteria</taxon>
        <taxon>Bacillati</taxon>
        <taxon>Actinomycetota</taxon>
        <taxon>Actinomycetes</taxon>
        <taxon>Kitasatosporales</taxon>
        <taxon>Streptomycetaceae</taxon>
        <taxon>Streptomyces</taxon>
    </lineage>
</organism>
<dbReference type="SUPFAM" id="SSF51445">
    <property type="entry name" value="(Trans)glycosidases"/>
    <property type="match status" value="1"/>
</dbReference>
<dbReference type="Gene3D" id="2.60.40.1760">
    <property type="entry name" value="glycosyl hydrolase (family 31)"/>
    <property type="match status" value="1"/>
</dbReference>
<dbReference type="SUPFAM" id="SSF51011">
    <property type="entry name" value="Glycosyl hydrolase domain"/>
    <property type="match status" value="1"/>
</dbReference>
<dbReference type="Pfam" id="PF01055">
    <property type="entry name" value="Glyco_hydro_31_2nd"/>
    <property type="match status" value="1"/>
</dbReference>
<comment type="similarity">
    <text evidence="1 2">Belongs to the glycosyl hydrolase 31 family.</text>
</comment>
<dbReference type="InterPro" id="IPR000322">
    <property type="entry name" value="Glyco_hydro_31_TIM"/>
</dbReference>
<dbReference type="PANTHER" id="PTHR43863:SF2">
    <property type="entry name" value="MALTASE-GLUCOAMYLASE"/>
    <property type="match status" value="1"/>
</dbReference>
<feature type="domain" description="Glycoside hydrolase family 31 N-terminal" evidence="5">
    <location>
        <begin position="58"/>
        <end position="230"/>
    </location>
</feature>
<feature type="compositionally biased region" description="Basic and acidic residues" evidence="3">
    <location>
        <begin position="662"/>
        <end position="675"/>
    </location>
</feature>
<evidence type="ECO:0000259" key="4">
    <source>
        <dbReference type="Pfam" id="PF01055"/>
    </source>
</evidence>
<accession>A0A0K8PT07</accession>